<dbReference type="Proteomes" id="UP000182763">
    <property type="component" value="Unassembled WGS sequence"/>
</dbReference>
<dbReference type="STRING" id="1805029.AUK42_01460"/>
<dbReference type="InterPro" id="IPR018573">
    <property type="entry name" value="Restrct_endonuc_II_AlwI"/>
</dbReference>
<evidence type="ECO:0000313" key="3">
    <source>
        <dbReference type="Proteomes" id="UP000182763"/>
    </source>
</evidence>
<dbReference type="Pfam" id="PF09491">
    <property type="entry name" value="RE_AlwI"/>
    <property type="match status" value="2"/>
</dbReference>
<name>A0A1J5GK18_9BACT</name>
<keyword evidence="1" id="KW-0175">Coiled coil</keyword>
<evidence type="ECO:0000313" key="2">
    <source>
        <dbReference type="EMBL" id="OIP73141.1"/>
    </source>
</evidence>
<dbReference type="EMBL" id="MNYY01000033">
    <property type="protein sequence ID" value="OIP73141.1"/>
    <property type="molecule type" value="Genomic_DNA"/>
</dbReference>
<protein>
    <recommendedName>
        <fullName evidence="4">Restriction endonuclease</fullName>
    </recommendedName>
</protein>
<sequence length="555" mass="64936">MKKRQSEYKPLLFTTTLRNPERLKDFLTIFSEYDGEILTNEIVGKVAKTLTQKGLYQPMKVSQNVKDKWENEIELSEAESERVLADNPQSHKEAGFDRGWASRFDTWFKIAKELGFVWYWQNEKIKFSESGKMLLDKEKPENELMVFANAFAKYQRHNPFRRVLNKNVPLILLIQTIQLLNKDQAFNGTGISKLEIPLLLCWKNDDAESLYQEIKKLRKKYGYSPSNETILELCYGSLNETKRDDNSILGDYPDDFIRKMRLTGLISLRGGGRFIDINTKEIATVDYILKNYISYPNFTSEKRFFEYIGTIDNNLIATLSVYRAPVRITDKELEKWVKHYEWETIKTEMLNLAQKKSSGDDILKVIEQPLRLEFLTSLAILKKLPNVIVKPNFISDDEGLPTSFASGGNPDIECLENKDTVLVEVTLLTGTQQHIRESFSVQRHLEEYIKNGIKSYSVFISPKVFIDTHRYFKFIKTDGFEVRILDIDKFVYSLEEKNDIKRSNSMINKINGHYASVYLNHVRTMRDKDFKEIWKNKNGDLKLLEKKMYKILKRI</sequence>
<dbReference type="Gene3D" id="3.40.91.50">
    <property type="match status" value="1"/>
</dbReference>
<reference evidence="2 3" key="1">
    <citation type="journal article" date="2016" name="Environ. Microbiol.">
        <title>Genomic resolution of a cold subsurface aquifer community provides metabolic insights for novel microbes adapted to high CO concentrations.</title>
        <authorList>
            <person name="Probst A.J."/>
            <person name="Castelle C.J."/>
            <person name="Singh A."/>
            <person name="Brown C.T."/>
            <person name="Anantharaman K."/>
            <person name="Sharon I."/>
            <person name="Hug L.A."/>
            <person name="Burstein D."/>
            <person name="Emerson J.B."/>
            <person name="Thomas B.C."/>
            <person name="Banfield J.F."/>
        </authorList>
    </citation>
    <scope>NUCLEOTIDE SEQUENCE [LARGE SCALE GENOMIC DNA]</scope>
    <source>
        <strain evidence="2">CG2_30_33_13</strain>
    </source>
</reference>
<proteinExistence type="predicted"/>
<evidence type="ECO:0008006" key="4">
    <source>
        <dbReference type="Google" id="ProtNLM"/>
    </source>
</evidence>
<comment type="caution">
    <text evidence="2">The sequence shown here is derived from an EMBL/GenBank/DDBJ whole genome shotgun (WGS) entry which is preliminary data.</text>
</comment>
<dbReference type="AlphaFoldDB" id="A0A1J5GK18"/>
<accession>A0A1J5GK18</accession>
<organism evidence="2 3">
    <name type="scientific">Candidatus Infernicultor aquiphilus</name>
    <dbReference type="NCBI Taxonomy" id="1805029"/>
    <lineage>
        <taxon>Bacteria</taxon>
        <taxon>Pseudomonadati</taxon>
        <taxon>Atribacterota</taxon>
        <taxon>Candidatus Phoenicimicrobiia</taxon>
        <taxon>Candidatus Pheonicimicrobiales</taxon>
        <taxon>Candidatus Phoenicimicrobiaceae</taxon>
        <taxon>Candidatus Infernicultor</taxon>
    </lineage>
</organism>
<evidence type="ECO:0000256" key="1">
    <source>
        <dbReference type="SAM" id="Coils"/>
    </source>
</evidence>
<feature type="coiled-coil region" evidence="1">
    <location>
        <begin position="59"/>
        <end position="86"/>
    </location>
</feature>
<gene>
    <name evidence="2" type="ORF">AUK42_01460</name>
</gene>